<dbReference type="EMBL" id="BARU01002119">
    <property type="protein sequence ID" value="GAH24351.1"/>
    <property type="molecule type" value="Genomic_DNA"/>
</dbReference>
<name>X1DTI4_9ZZZZ</name>
<evidence type="ECO:0000256" key="1">
    <source>
        <dbReference type="SAM" id="MobiDB-lite"/>
    </source>
</evidence>
<reference evidence="2" key="1">
    <citation type="journal article" date="2014" name="Front. Microbiol.">
        <title>High frequency of phylogenetically diverse reductive dehalogenase-homologous genes in deep subseafloor sedimentary metagenomes.</title>
        <authorList>
            <person name="Kawai M."/>
            <person name="Futagami T."/>
            <person name="Toyoda A."/>
            <person name="Takaki Y."/>
            <person name="Nishi S."/>
            <person name="Hori S."/>
            <person name="Arai W."/>
            <person name="Tsubouchi T."/>
            <person name="Morono Y."/>
            <person name="Uchiyama I."/>
            <person name="Ito T."/>
            <person name="Fujiyama A."/>
            <person name="Inagaki F."/>
            <person name="Takami H."/>
        </authorList>
    </citation>
    <scope>NUCLEOTIDE SEQUENCE</scope>
    <source>
        <strain evidence="2">Expedition CK06-06</strain>
    </source>
</reference>
<comment type="caution">
    <text evidence="2">The sequence shown here is derived from an EMBL/GenBank/DDBJ whole genome shotgun (WGS) entry which is preliminary data.</text>
</comment>
<organism evidence="2">
    <name type="scientific">marine sediment metagenome</name>
    <dbReference type="NCBI Taxonomy" id="412755"/>
    <lineage>
        <taxon>unclassified sequences</taxon>
        <taxon>metagenomes</taxon>
        <taxon>ecological metagenomes</taxon>
    </lineage>
</organism>
<protein>
    <submittedName>
        <fullName evidence="2">Uncharacterized protein</fullName>
    </submittedName>
</protein>
<evidence type="ECO:0000313" key="2">
    <source>
        <dbReference type="EMBL" id="GAH24351.1"/>
    </source>
</evidence>
<feature type="region of interest" description="Disordered" evidence="1">
    <location>
        <begin position="1"/>
        <end position="39"/>
    </location>
</feature>
<feature type="non-terminal residue" evidence="2">
    <location>
        <position position="78"/>
    </location>
</feature>
<feature type="compositionally biased region" description="Basic residues" evidence="1">
    <location>
        <begin position="14"/>
        <end position="26"/>
    </location>
</feature>
<dbReference type="AlphaFoldDB" id="X1DTI4"/>
<feature type="compositionally biased region" description="Basic and acidic residues" evidence="1">
    <location>
        <begin position="27"/>
        <end position="36"/>
    </location>
</feature>
<proteinExistence type="predicted"/>
<accession>X1DTI4</accession>
<sequence>MFPSFAREINTHPSTKKKIKSKKSVKTGKDPQEYERHHRKNPKAINVIPSSNSTLGFINGFNGSPVLDEMGNSNFLVF</sequence>
<gene>
    <name evidence="2" type="ORF">S03H2_05155</name>
</gene>